<accession>U9SKY6</accession>
<name>U9SKY6_RHIID</name>
<reference evidence="1" key="1">
    <citation type="submission" date="2013-07" db="EMBL/GenBank/DDBJ databases">
        <title>The genome of an arbuscular mycorrhizal fungus provides insights into the evolution of the oldest plant symbiosis.</title>
        <authorList>
            <consortium name="DOE Joint Genome Institute"/>
            <person name="Tisserant E."/>
            <person name="Malbreil M."/>
            <person name="Kuo A."/>
            <person name="Kohler A."/>
            <person name="Symeonidi A."/>
            <person name="Balestrini R."/>
            <person name="Charron P."/>
            <person name="Duensing N."/>
            <person name="Frei-dit-Frey N."/>
            <person name="Gianinazzi-Pearson V."/>
            <person name="Gilbert B."/>
            <person name="Handa Y."/>
            <person name="Hijri M."/>
            <person name="Kaul R."/>
            <person name="Kawaguchi M."/>
            <person name="Krajinski F."/>
            <person name="Lammers P."/>
            <person name="Lapierre D."/>
            <person name="Masclaux F.G."/>
            <person name="Murat C."/>
            <person name="Morin E."/>
            <person name="Ndikumana S."/>
            <person name="Pagni M."/>
            <person name="Petitpierre D."/>
            <person name="Requena N."/>
            <person name="Rosikiewicz P."/>
            <person name="Riley R."/>
            <person name="Saito K."/>
            <person name="San Clemente H."/>
            <person name="Shapiro H."/>
            <person name="van Tuinen D."/>
            <person name="Becard G."/>
            <person name="Bonfante P."/>
            <person name="Paszkowski U."/>
            <person name="Shachar-Hill Y."/>
            <person name="Young J.P."/>
            <person name="Sanders I.R."/>
            <person name="Henrissat B."/>
            <person name="Rensing S.A."/>
            <person name="Grigoriev I.V."/>
            <person name="Corradi N."/>
            <person name="Roux C."/>
            <person name="Martin F."/>
        </authorList>
    </citation>
    <scope>NUCLEOTIDE SEQUENCE</scope>
    <source>
        <strain evidence="1">DAOM 197198</strain>
    </source>
</reference>
<dbReference type="HOGENOM" id="CLU_2997654_0_0_1"/>
<organism evidence="1">
    <name type="scientific">Rhizophagus irregularis (strain DAOM 181602 / DAOM 197198 / MUCL 43194)</name>
    <name type="common">Arbuscular mycorrhizal fungus</name>
    <name type="synonym">Glomus intraradices</name>
    <dbReference type="NCBI Taxonomy" id="747089"/>
    <lineage>
        <taxon>Eukaryota</taxon>
        <taxon>Fungi</taxon>
        <taxon>Fungi incertae sedis</taxon>
        <taxon>Mucoromycota</taxon>
        <taxon>Glomeromycotina</taxon>
        <taxon>Glomeromycetes</taxon>
        <taxon>Glomerales</taxon>
        <taxon>Glomeraceae</taxon>
        <taxon>Rhizophagus</taxon>
    </lineage>
</organism>
<dbReference type="EMBL" id="KI300379">
    <property type="protein sequence ID" value="ERZ96524.1"/>
    <property type="molecule type" value="Genomic_DNA"/>
</dbReference>
<gene>
    <name evidence="1" type="ORF">GLOINDRAFT_1338</name>
</gene>
<proteinExistence type="predicted"/>
<evidence type="ECO:0000313" key="1">
    <source>
        <dbReference type="EMBL" id="ERZ96524.1"/>
    </source>
</evidence>
<dbReference type="AlphaFoldDB" id="U9SKY6"/>
<sequence length="57" mass="6422">MSCDINISSSDYLTLSRYPGLILLAFYVIVLSSWFVDSLGTVLLVSLLIYTYHLMCP</sequence>
<protein>
    <submittedName>
        <fullName evidence="1">Uncharacterized protein</fullName>
    </submittedName>
</protein>